<feature type="repeat" description="WD" evidence="3">
    <location>
        <begin position="430"/>
        <end position="461"/>
    </location>
</feature>
<keyword evidence="1 3" id="KW-0853">WD repeat</keyword>
<name>A0A507BZD8_9FUNG</name>
<dbReference type="Proteomes" id="UP000319731">
    <property type="component" value="Unassembled WGS sequence"/>
</dbReference>
<evidence type="ECO:0000256" key="1">
    <source>
        <dbReference type="ARBA" id="ARBA00022574"/>
    </source>
</evidence>
<dbReference type="SUPFAM" id="SSF50978">
    <property type="entry name" value="WD40 repeat-like"/>
    <property type="match status" value="1"/>
</dbReference>
<keyword evidence="4" id="KW-0175">Coiled coil</keyword>
<protein>
    <submittedName>
        <fullName evidence="5">Uncharacterized protein</fullName>
    </submittedName>
</protein>
<dbReference type="SMART" id="SM00320">
    <property type="entry name" value="WD40"/>
    <property type="match status" value="7"/>
</dbReference>
<sequence>MESNNKKHVITSNASNLTSAVSSGSDATQIDKLYKEAKALKTKVGVLEKENAALKKSLYELSTRYNSLAHKAQPFTLDILDANEPGIDSLLEGEEATTEVYNSSSVRDKNKDGRHFHIKNELKGHTGAVYAVQYSPCGRFIASGSFDKTVRIWDGQQKELHSLKRHTLNVSDVSWSPDSTDLVSGGYDQTCKTWDVENGKFVESFDSEGFVQCVMFNPQDKNIFFNGTSRNVLNMVDRRKAEQAFVIRNDAMINSLYVYRNGLYVISADSLGCLKTWDIRTGKCIDTIVNEPSKKPISHVSWCPVSSTAGEEDDSRQEPRYIATNSYDNVLRVYDRGYDAPNSQPQVAHSLKGYKNKNWPIKSSFFVGNSHRHHPYDWRVGSHDEMVYNATESADLEVPEKETLLATGSADPYIFVYSITESSAEQIQRLEGHTDRVYAVSFHPFEAILASCSADFSIRVWYSSRGGRKSKQ</sequence>
<organism evidence="5 6">
    <name type="scientific">Synchytrium microbalum</name>
    <dbReference type="NCBI Taxonomy" id="1806994"/>
    <lineage>
        <taxon>Eukaryota</taxon>
        <taxon>Fungi</taxon>
        <taxon>Fungi incertae sedis</taxon>
        <taxon>Chytridiomycota</taxon>
        <taxon>Chytridiomycota incertae sedis</taxon>
        <taxon>Chytridiomycetes</taxon>
        <taxon>Synchytriales</taxon>
        <taxon>Synchytriaceae</taxon>
        <taxon>Synchytrium</taxon>
    </lineage>
</organism>
<accession>A0A507BZD8</accession>
<keyword evidence="2" id="KW-0677">Repeat</keyword>
<feature type="repeat" description="WD" evidence="3">
    <location>
        <begin position="122"/>
        <end position="154"/>
    </location>
</feature>
<dbReference type="RefSeq" id="XP_031023929.1">
    <property type="nucleotide sequence ID" value="XM_031170099.1"/>
</dbReference>
<dbReference type="InterPro" id="IPR019775">
    <property type="entry name" value="WD40_repeat_CS"/>
</dbReference>
<dbReference type="Gene3D" id="2.130.10.10">
    <property type="entry name" value="YVTN repeat-like/Quinoprotein amine dehydrogenase"/>
    <property type="match status" value="2"/>
</dbReference>
<comment type="caution">
    <text evidence="5">The sequence shown here is derived from an EMBL/GenBank/DDBJ whole genome shotgun (WGS) entry which is preliminary data.</text>
</comment>
<dbReference type="OrthoDB" id="6262491at2759"/>
<dbReference type="PROSITE" id="PS00678">
    <property type="entry name" value="WD_REPEATS_1"/>
    <property type="match status" value="1"/>
</dbReference>
<feature type="coiled-coil region" evidence="4">
    <location>
        <begin position="30"/>
        <end position="57"/>
    </location>
</feature>
<reference evidence="5 6" key="1">
    <citation type="journal article" date="2019" name="Sci. Rep.">
        <title>Comparative genomics of chytrid fungi reveal insights into the obligate biotrophic and pathogenic lifestyle of Synchytrium endobioticum.</title>
        <authorList>
            <person name="van de Vossenberg B.T.L.H."/>
            <person name="Warris S."/>
            <person name="Nguyen H.D.T."/>
            <person name="van Gent-Pelzer M.P.E."/>
            <person name="Joly D.L."/>
            <person name="van de Geest H.C."/>
            <person name="Bonants P.J.M."/>
            <person name="Smith D.S."/>
            <person name="Levesque C.A."/>
            <person name="van der Lee T.A.J."/>
        </authorList>
    </citation>
    <scope>NUCLEOTIDE SEQUENCE [LARGE SCALE GENOMIC DNA]</scope>
    <source>
        <strain evidence="5 6">JEL517</strain>
    </source>
</reference>
<dbReference type="CDD" id="cd00200">
    <property type="entry name" value="WD40"/>
    <property type="match status" value="1"/>
</dbReference>
<dbReference type="PROSITE" id="PS50294">
    <property type="entry name" value="WD_REPEATS_REGION"/>
    <property type="match status" value="3"/>
</dbReference>
<evidence type="ECO:0000256" key="4">
    <source>
        <dbReference type="SAM" id="Coils"/>
    </source>
</evidence>
<evidence type="ECO:0000256" key="3">
    <source>
        <dbReference type="PROSITE-ProRule" id="PRU00221"/>
    </source>
</evidence>
<evidence type="ECO:0000313" key="6">
    <source>
        <dbReference type="Proteomes" id="UP000319731"/>
    </source>
</evidence>
<proteinExistence type="predicted"/>
<dbReference type="PANTHER" id="PTHR19879:SF9">
    <property type="entry name" value="TRANSCRIPTION INITIATION FACTOR TFIID SUBUNIT 5"/>
    <property type="match status" value="1"/>
</dbReference>
<feature type="repeat" description="WD" evidence="3">
    <location>
        <begin position="163"/>
        <end position="204"/>
    </location>
</feature>
<dbReference type="Pfam" id="PF00400">
    <property type="entry name" value="WD40"/>
    <property type="match status" value="3"/>
</dbReference>
<gene>
    <name evidence="5" type="ORF">SmJEL517_g04171</name>
</gene>
<dbReference type="PANTHER" id="PTHR19879">
    <property type="entry name" value="TRANSCRIPTION INITIATION FACTOR TFIID"/>
    <property type="match status" value="1"/>
</dbReference>
<dbReference type="PROSITE" id="PS50082">
    <property type="entry name" value="WD_REPEATS_2"/>
    <property type="match status" value="3"/>
</dbReference>
<dbReference type="AlphaFoldDB" id="A0A507BZD8"/>
<evidence type="ECO:0000256" key="2">
    <source>
        <dbReference type="ARBA" id="ARBA00022737"/>
    </source>
</evidence>
<dbReference type="InterPro" id="IPR020472">
    <property type="entry name" value="WD40_PAC1"/>
</dbReference>
<evidence type="ECO:0000313" key="5">
    <source>
        <dbReference type="EMBL" id="TPX32792.1"/>
    </source>
</evidence>
<dbReference type="InterPro" id="IPR036322">
    <property type="entry name" value="WD40_repeat_dom_sf"/>
</dbReference>
<dbReference type="PRINTS" id="PR00320">
    <property type="entry name" value="GPROTEINBRPT"/>
</dbReference>
<dbReference type="STRING" id="1806994.A0A507BZD8"/>
<keyword evidence="6" id="KW-1185">Reference proteome</keyword>
<dbReference type="GeneID" id="42005396"/>
<dbReference type="InterPro" id="IPR001680">
    <property type="entry name" value="WD40_rpt"/>
</dbReference>
<dbReference type="EMBL" id="QEAO01000026">
    <property type="protein sequence ID" value="TPX32792.1"/>
    <property type="molecule type" value="Genomic_DNA"/>
</dbReference>
<dbReference type="InterPro" id="IPR015943">
    <property type="entry name" value="WD40/YVTN_repeat-like_dom_sf"/>
</dbReference>